<dbReference type="AlphaFoldDB" id="A0A0N9HWS6"/>
<dbReference type="OrthoDB" id="3467040at2"/>
<protein>
    <submittedName>
        <fullName evidence="1">Uncharacterized protein</fullName>
    </submittedName>
</protein>
<proteinExistence type="predicted"/>
<reference evidence="1 2" key="1">
    <citation type="submission" date="2015-07" db="EMBL/GenBank/DDBJ databases">
        <title>Genome sequencing of Kibdelosporangium phytohabitans.</title>
        <authorList>
            <person name="Qin S."/>
            <person name="Xing K."/>
        </authorList>
    </citation>
    <scope>NUCLEOTIDE SEQUENCE [LARGE SCALE GENOMIC DNA]</scope>
    <source>
        <strain evidence="1 2">KLBMP1111</strain>
    </source>
</reference>
<gene>
    <name evidence="1" type="ORF">AOZ06_04740</name>
</gene>
<evidence type="ECO:0000313" key="1">
    <source>
        <dbReference type="EMBL" id="ALG06322.1"/>
    </source>
</evidence>
<accession>A0A0N9HWS6</accession>
<name>A0A0N9HWS6_9PSEU</name>
<evidence type="ECO:0000313" key="2">
    <source>
        <dbReference type="Proteomes" id="UP000063699"/>
    </source>
</evidence>
<dbReference type="KEGG" id="kphy:AOZ06_04740"/>
<dbReference type="EMBL" id="CP012752">
    <property type="protein sequence ID" value="ALG06322.1"/>
    <property type="molecule type" value="Genomic_DNA"/>
</dbReference>
<dbReference type="Proteomes" id="UP000063699">
    <property type="component" value="Chromosome"/>
</dbReference>
<dbReference type="RefSeq" id="WP_054288298.1">
    <property type="nucleotide sequence ID" value="NZ_CP012752.1"/>
</dbReference>
<sequence length="140" mass="15703">MSINVHGDDRDQTFPAWVSPGRWNGFAIPTFSRATAIQVVEWTNRLHADDPKAAAYARWDGEDVVLSEPQSDKGRPVRITPDEHGRYAIGDGWTWEEQQCWICHLPARPDENGDAVQTHESGCPTDTATDQWPLAAHDLI</sequence>
<organism evidence="1 2">
    <name type="scientific">Kibdelosporangium phytohabitans</name>
    <dbReference type="NCBI Taxonomy" id="860235"/>
    <lineage>
        <taxon>Bacteria</taxon>
        <taxon>Bacillati</taxon>
        <taxon>Actinomycetota</taxon>
        <taxon>Actinomycetes</taxon>
        <taxon>Pseudonocardiales</taxon>
        <taxon>Pseudonocardiaceae</taxon>
        <taxon>Kibdelosporangium</taxon>
    </lineage>
</organism>
<keyword evidence="2" id="KW-1185">Reference proteome</keyword>